<dbReference type="AlphaFoldDB" id="A0A8B8AJK3"/>
<keyword evidence="1" id="KW-0812">Transmembrane</keyword>
<organism evidence="2 3">
    <name type="scientific">Crassostrea virginica</name>
    <name type="common">Eastern oyster</name>
    <dbReference type="NCBI Taxonomy" id="6565"/>
    <lineage>
        <taxon>Eukaryota</taxon>
        <taxon>Metazoa</taxon>
        <taxon>Spiralia</taxon>
        <taxon>Lophotrochozoa</taxon>
        <taxon>Mollusca</taxon>
        <taxon>Bivalvia</taxon>
        <taxon>Autobranchia</taxon>
        <taxon>Pteriomorphia</taxon>
        <taxon>Ostreida</taxon>
        <taxon>Ostreoidea</taxon>
        <taxon>Ostreidae</taxon>
        <taxon>Crassostrea</taxon>
    </lineage>
</organism>
<dbReference type="Gene3D" id="2.170.300.10">
    <property type="entry name" value="Tie2 ligand-binding domain superfamily"/>
    <property type="match status" value="1"/>
</dbReference>
<dbReference type="GeneID" id="111102356"/>
<sequence length="253" mass="28614">MDCKAGFYGSSCNTPCLPGYYGKSCGGICHQKCSVDECDPVHGCKLTTTDLIRTTNSDMFQTLNRDINQVQNTTATYDASSLQSVLHVTDNILPQNVFNSLYLLQALAGVISLFLFIIVIKLFVRSKSRKEKRGKDTDNKFQFQLQKESHTSYDTVSESLRTIPVYQPLKADYDEINEQIQLHCSCFIRESNDCRKEHISSKKNTTDTQVNNFQMNDIVLEQNLKREDNLGAFASEKSKTSDIEEKGAYIDVI</sequence>
<evidence type="ECO:0000313" key="2">
    <source>
        <dbReference type="Proteomes" id="UP000694844"/>
    </source>
</evidence>
<gene>
    <name evidence="3" type="primary">LOC111102356</name>
</gene>
<keyword evidence="1" id="KW-0472">Membrane</keyword>
<dbReference type="RefSeq" id="XP_022290743.1">
    <property type="nucleotide sequence ID" value="XM_022435035.1"/>
</dbReference>
<proteinExistence type="predicted"/>
<dbReference type="Proteomes" id="UP000694844">
    <property type="component" value="Chromosome 7"/>
</dbReference>
<reference evidence="3" key="1">
    <citation type="submission" date="2025-08" db="UniProtKB">
        <authorList>
            <consortium name="RefSeq"/>
        </authorList>
    </citation>
    <scope>IDENTIFICATION</scope>
    <source>
        <tissue evidence="3">Whole sample</tissue>
    </source>
</reference>
<evidence type="ECO:0000256" key="1">
    <source>
        <dbReference type="SAM" id="Phobius"/>
    </source>
</evidence>
<name>A0A8B8AJK3_CRAVI</name>
<keyword evidence="2" id="KW-1185">Reference proteome</keyword>
<feature type="transmembrane region" description="Helical" evidence="1">
    <location>
        <begin position="102"/>
        <end position="124"/>
    </location>
</feature>
<protein>
    <submittedName>
        <fullName evidence="3">Uncharacterized protein LOC111102356</fullName>
    </submittedName>
</protein>
<keyword evidence="1" id="KW-1133">Transmembrane helix</keyword>
<accession>A0A8B8AJK3</accession>
<evidence type="ECO:0000313" key="3">
    <source>
        <dbReference type="RefSeq" id="XP_022290743.1"/>
    </source>
</evidence>
<dbReference type="KEGG" id="cvn:111102356"/>